<dbReference type="EMBL" id="VSRR010136821">
    <property type="protein sequence ID" value="MPD03588.1"/>
    <property type="molecule type" value="Genomic_DNA"/>
</dbReference>
<comment type="caution">
    <text evidence="1">The sequence shown here is derived from an EMBL/GenBank/DDBJ whole genome shotgun (WGS) entry which is preliminary data.</text>
</comment>
<sequence>MLVVSTVPFPPPPPAWRDLNRARPLTTHASHLITLVFICVRLDSFIDIRKCLWRSED</sequence>
<dbReference type="Proteomes" id="UP000324222">
    <property type="component" value="Unassembled WGS sequence"/>
</dbReference>
<organism evidence="1 2">
    <name type="scientific">Portunus trituberculatus</name>
    <name type="common">Swimming crab</name>
    <name type="synonym">Neptunus trituberculatus</name>
    <dbReference type="NCBI Taxonomy" id="210409"/>
    <lineage>
        <taxon>Eukaryota</taxon>
        <taxon>Metazoa</taxon>
        <taxon>Ecdysozoa</taxon>
        <taxon>Arthropoda</taxon>
        <taxon>Crustacea</taxon>
        <taxon>Multicrustacea</taxon>
        <taxon>Malacostraca</taxon>
        <taxon>Eumalacostraca</taxon>
        <taxon>Eucarida</taxon>
        <taxon>Decapoda</taxon>
        <taxon>Pleocyemata</taxon>
        <taxon>Brachyura</taxon>
        <taxon>Eubrachyura</taxon>
        <taxon>Portunoidea</taxon>
        <taxon>Portunidae</taxon>
        <taxon>Portuninae</taxon>
        <taxon>Portunus</taxon>
    </lineage>
</organism>
<evidence type="ECO:0000313" key="1">
    <source>
        <dbReference type="EMBL" id="MPD03588.1"/>
    </source>
</evidence>
<protein>
    <submittedName>
        <fullName evidence="1">Uncharacterized protein</fullName>
    </submittedName>
</protein>
<evidence type="ECO:0000313" key="2">
    <source>
        <dbReference type="Proteomes" id="UP000324222"/>
    </source>
</evidence>
<accession>A0A5B7KED2</accession>
<reference evidence="1 2" key="1">
    <citation type="submission" date="2019-05" db="EMBL/GenBank/DDBJ databases">
        <title>Another draft genome of Portunus trituberculatus and its Hox gene families provides insights of decapod evolution.</title>
        <authorList>
            <person name="Jeong J.-H."/>
            <person name="Song I."/>
            <person name="Kim S."/>
            <person name="Choi T."/>
            <person name="Kim D."/>
            <person name="Ryu S."/>
            <person name="Kim W."/>
        </authorList>
    </citation>
    <scope>NUCLEOTIDE SEQUENCE [LARGE SCALE GENOMIC DNA]</scope>
    <source>
        <tissue evidence="1">Muscle</tissue>
    </source>
</reference>
<dbReference type="AlphaFoldDB" id="A0A5B7KED2"/>
<proteinExistence type="predicted"/>
<keyword evidence="2" id="KW-1185">Reference proteome</keyword>
<gene>
    <name evidence="1" type="ORF">E2C01_099229</name>
</gene>
<name>A0A5B7KED2_PORTR</name>